<dbReference type="EMBL" id="LAZR01030219">
    <property type="protein sequence ID" value="KKL57274.1"/>
    <property type="molecule type" value="Genomic_DNA"/>
</dbReference>
<proteinExistence type="predicted"/>
<dbReference type="AlphaFoldDB" id="A0A0F9D6T9"/>
<evidence type="ECO:0000313" key="1">
    <source>
        <dbReference type="EMBL" id="KKL57274.1"/>
    </source>
</evidence>
<reference evidence="1" key="1">
    <citation type="journal article" date="2015" name="Nature">
        <title>Complex archaea that bridge the gap between prokaryotes and eukaryotes.</title>
        <authorList>
            <person name="Spang A."/>
            <person name="Saw J.H."/>
            <person name="Jorgensen S.L."/>
            <person name="Zaremba-Niedzwiedzka K."/>
            <person name="Martijn J."/>
            <person name="Lind A.E."/>
            <person name="van Eijk R."/>
            <person name="Schleper C."/>
            <person name="Guy L."/>
            <person name="Ettema T.J."/>
        </authorList>
    </citation>
    <scope>NUCLEOTIDE SEQUENCE</scope>
</reference>
<organism evidence="1">
    <name type="scientific">marine sediment metagenome</name>
    <dbReference type="NCBI Taxonomy" id="412755"/>
    <lineage>
        <taxon>unclassified sequences</taxon>
        <taxon>metagenomes</taxon>
        <taxon>ecological metagenomes</taxon>
    </lineage>
</organism>
<comment type="caution">
    <text evidence="1">The sequence shown here is derived from an EMBL/GenBank/DDBJ whole genome shotgun (WGS) entry which is preliminary data.</text>
</comment>
<protein>
    <submittedName>
        <fullName evidence="1">Uncharacterized protein</fullName>
    </submittedName>
</protein>
<feature type="non-terminal residue" evidence="1">
    <location>
        <position position="1"/>
    </location>
</feature>
<sequence>RCGICNHVTVDLRKVKDRNKIAICEVCDCIAKCVPSHFTAITDTNFGGTGKYNAEVDSIIEGRADYKKKLKKKGLIEVDKNYGFVSETTTEERIKKQGLQVM</sequence>
<gene>
    <name evidence="1" type="ORF">LCGC14_2237030</name>
</gene>
<accession>A0A0F9D6T9</accession>
<name>A0A0F9D6T9_9ZZZZ</name>